<proteinExistence type="predicted"/>
<sequence>MAPSQKSTKKWEIFAGRNKFYCDGYLMTAPNSGVFYFTVVLITGTSGLFFAFDCPFLAERITPAIPIVGGILFVFTMSSLFRTSFSDPGIIPRASQDEAAYIEKQIEVPNSLNSPTYRPPPRTKEVFVKGQTVKLKYCFTCKIFRPPRASHCSLLFKDEDQFFDIVKKTPFSVIIAVICFCSVWSVIGLAGFHTYLTTSDQTTNEDIKGSFTSKGGQQAINPYSQGNICLNCFHILCGPITPSLIDRRGVVTDEYRTQMQPPDKYNSAPVPPLVVMQPGHDTLNKPYSLELLARTCEVHSSATGLAGSIARLTGVRGWDQPGRPAFPESRSGFVEGNHASRNLQGRFARAAERRGRHPQSAFTYVGPTRSTCVSRPALEGDVAVGCHRAGSGEPSRCLDHGHNRVHWLRNQGSGFPTDQGGLRTSMEAGTGPRQRLSDRSTRGSEPRTIFFATLLTILFLLVLLAGWFCGCCCRGGCSSRPAVAGVVFTLV</sequence>
<evidence type="ECO:0000313" key="8">
    <source>
        <dbReference type="EMBL" id="EDS35255.1"/>
    </source>
</evidence>
<dbReference type="OrthoDB" id="4096362at2759"/>
<gene>
    <name evidence="9" type="primary">6033480</name>
    <name evidence="8" type="ORF">CpipJ_CPIJ002254</name>
</gene>
<reference evidence="9" key="2">
    <citation type="submission" date="2021-02" db="UniProtKB">
        <authorList>
            <consortium name="EnsemblMetazoa"/>
        </authorList>
    </citation>
    <scope>IDENTIFICATION</scope>
    <source>
        <strain evidence="9">JHB</strain>
    </source>
</reference>
<dbReference type="EMBL" id="DS231842">
    <property type="protein sequence ID" value="EDS35255.1"/>
    <property type="molecule type" value="Genomic_DNA"/>
</dbReference>
<dbReference type="PANTHER" id="PTHR22883:SF43">
    <property type="entry name" value="PALMITOYLTRANSFERASE APP"/>
    <property type="match status" value="1"/>
</dbReference>
<keyword evidence="4" id="KW-0449">Lipoprotein</keyword>
<feature type="transmembrane region" description="Helical" evidence="7">
    <location>
        <begin position="449"/>
        <end position="468"/>
    </location>
</feature>
<dbReference type="PANTHER" id="PTHR22883">
    <property type="entry name" value="ZINC FINGER DHHC DOMAIN CONTAINING PROTEIN"/>
    <property type="match status" value="1"/>
</dbReference>
<evidence type="ECO:0000256" key="4">
    <source>
        <dbReference type="ARBA" id="ARBA00023288"/>
    </source>
</evidence>
<comment type="subcellular location">
    <subcellularLocation>
        <location evidence="1">Endomembrane system</location>
        <topology evidence="1">Multi-pass membrane protein</topology>
    </subcellularLocation>
</comment>
<name>B0W5D5_CULQU</name>
<dbReference type="GO" id="GO:0005794">
    <property type="term" value="C:Golgi apparatus"/>
    <property type="evidence" value="ECO:0007669"/>
    <property type="project" value="TreeGrafter"/>
</dbReference>
<dbReference type="GO" id="GO:0006612">
    <property type="term" value="P:protein targeting to membrane"/>
    <property type="evidence" value="ECO:0007669"/>
    <property type="project" value="TreeGrafter"/>
</dbReference>
<dbReference type="PROSITE" id="PS50216">
    <property type="entry name" value="DHHC"/>
    <property type="match status" value="1"/>
</dbReference>
<evidence type="ECO:0000256" key="5">
    <source>
        <dbReference type="ARBA" id="ARBA00048048"/>
    </source>
</evidence>
<comment type="catalytic activity">
    <reaction evidence="5">
        <text>L-cysteinyl-[protein] + hexadecanoyl-CoA = S-hexadecanoyl-L-cysteinyl-[protein] + CoA</text>
        <dbReference type="Rhea" id="RHEA:36683"/>
        <dbReference type="Rhea" id="RHEA-COMP:10131"/>
        <dbReference type="Rhea" id="RHEA-COMP:11032"/>
        <dbReference type="ChEBI" id="CHEBI:29950"/>
        <dbReference type="ChEBI" id="CHEBI:57287"/>
        <dbReference type="ChEBI" id="CHEBI:57379"/>
        <dbReference type="ChEBI" id="CHEBI:74151"/>
        <dbReference type="EC" id="2.3.1.225"/>
    </reaction>
</comment>
<evidence type="ECO:0000256" key="2">
    <source>
        <dbReference type="ARBA" id="ARBA00012210"/>
    </source>
</evidence>
<keyword evidence="3" id="KW-0564">Palmitate</keyword>
<evidence type="ECO:0000256" key="1">
    <source>
        <dbReference type="ARBA" id="ARBA00004127"/>
    </source>
</evidence>
<dbReference type="VEuPathDB" id="VectorBase:CPIJ002254"/>
<evidence type="ECO:0000256" key="6">
    <source>
        <dbReference type="SAM" id="MobiDB-lite"/>
    </source>
</evidence>
<keyword evidence="7" id="KW-1133">Transmembrane helix</keyword>
<dbReference type="HOGENOM" id="CLU_555827_0_0_1"/>
<dbReference type="eggNOG" id="KOG1311">
    <property type="taxonomic scope" value="Eukaryota"/>
</dbReference>
<keyword evidence="10" id="KW-1185">Reference proteome</keyword>
<organism>
    <name type="scientific">Culex quinquefasciatus</name>
    <name type="common">Southern house mosquito</name>
    <name type="synonym">Culex pungens</name>
    <dbReference type="NCBI Taxonomy" id="7176"/>
    <lineage>
        <taxon>Eukaryota</taxon>
        <taxon>Metazoa</taxon>
        <taxon>Ecdysozoa</taxon>
        <taxon>Arthropoda</taxon>
        <taxon>Hexapoda</taxon>
        <taxon>Insecta</taxon>
        <taxon>Pterygota</taxon>
        <taxon>Neoptera</taxon>
        <taxon>Endopterygota</taxon>
        <taxon>Diptera</taxon>
        <taxon>Nematocera</taxon>
        <taxon>Culicoidea</taxon>
        <taxon>Culicidae</taxon>
        <taxon>Culicinae</taxon>
        <taxon>Culicini</taxon>
        <taxon>Culex</taxon>
        <taxon>Culex</taxon>
    </lineage>
</organism>
<evidence type="ECO:0000313" key="9">
    <source>
        <dbReference type="EnsemblMetazoa" id="CPIJ002254-PA"/>
    </source>
</evidence>
<dbReference type="GO" id="GO:0019706">
    <property type="term" value="F:protein-cysteine S-palmitoyltransferase activity"/>
    <property type="evidence" value="ECO:0007669"/>
    <property type="project" value="UniProtKB-EC"/>
</dbReference>
<dbReference type="InParanoid" id="B0W5D5"/>
<feature type="transmembrane region" description="Helical" evidence="7">
    <location>
        <begin position="171"/>
        <end position="192"/>
    </location>
</feature>
<dbReference type="InterPro" id="IPR039859">
    <property type="entry name" value="PFA4/ZDH16/20/ERF2-like"/>
</dbReference>
<dbReference type="GO" id="GO:0005783">
    <property type="term" value="C:endoplasmic reticulum"/>
    <property type="evidence" value="ECO:0007669"/>
    <property type="project" value="TreeGrafter"/>
</dbReference>
<dbReference type="EnsemblMetazoa" id="CPIJ002254-RA">
    <property type="protein sequence ID" value="CPIJ002254-PA"/>
    <property type="gene ID" value="CPIJ002254"/>
</dbReference>
<evidence type="ECO:0000313" key="10">
    <source>
        <dbReference type="Proteomes" id="UP000002320"/>
    </source>
</evidence>
<keyword evidence="7" id="KW-0472">Membrane</keyword>
<feature type="transmembrane region" description="Helical" evidence="7">
    <location>
        <begin position="64"/>
        <end position="81"/>
    </location>
</feature>
<feature type="transmembrane region" description="Helical" evidence="7">
    <location>
        <begin position="34"/>
        <end position="52"/>
    </location>
</feature>
<feature type="region of interest" description="Disordered" evidence="6">
    <location>
        <begin position="413"/>
        <end position="442"/>
    </location>
</feature>
<accession>B0W5D5</accession>
<dbReference type="EC" id="2.3.1.225" evidence="2"/>
<keyword evidence="7" id="KW-0812">Transmembrane</keyword>
<evidence type="ECO:0000256" key="7">
    <source>
        <dbReference type="SAM" id="Phobius"/>
    </source>
</evidence>
<evidence type="ECO:0000256" key="3">
    <source>
        <dbReference type="ARBA" id="ARBA00023139"/>
    </source>
</evidence>
<dbReference type="STRING" id="7176.B0W5D5"/>
<dbReference type="AlphaFoldDB" id="B0W5D5"/>
<dbReference type="VEuPathDB" id="VectorBase:CQUJHB014050"/>
<dbReference type="KEGG" id="cqu:CpipJ_CPIJ002254"/>
<reference evidence="8" key="1">
    <citation type="submission" date="2007-03" db="EMBL/GenBank/DDBJ databases">
        <title>Annotation of Culex pipiens quinquefasciatus.</title>
        <authorList>
            <consortium name="The Broad Institute Genome Sequencing Platform"/>
            <person name="Atkinson P.W."/>
            <person name="Hemingway J."/>
            <person name="Christensen B.M."/>
            <person name="Higgs S."/>
            <person name="Kodira C."/>
            <person name="Hannick L."/>
            <person name="Megy K."/>
            <person name="O'Leary S."/>
            <person name="Pearson M."/>
            <person name="Haas B.J."/>
            <person name="Mauceli E."/>
            <person name="Wortman J.R."/>
            <person name="Lee N.H."/>
            <person name="Guigo R."/>
            <person name="Stanke M."/>
            <person name="Alvarado L."/>
            <person name="Amedeo P."/>
            <person name="Antoine C.H."/>
            <person name="Arensburger P."/>
            <person name="Bidwell S.L."/>
            <person name="Crawford M."/>
            <person name="Camaro F."/>
            <person name="Devon K."/>
            <person name="Engels R."/>
            <person name="Hammond M."/>
            <person name="Howarth C."/>
            <person name="Koehrsen M."/>
            <person name="Lawson D."/>
            <person name="Montgomery P."/>
            <person name="Nene V."/>
            <person name="Nusbaum C."/>
            <person name="Puiu D."/>
            <person name="Romero-Severson J."/>
            <person name="Severson D.W."/>
            <person name="Shumway M."/>
            <person name="Sisk P."/>
            <person name="Stolte C."/>
            <person name="Zeng Q."/>
            <person name="Eisenstadt E."/>
            <person name="Fraser-Liggett C."/>
            <person name="Strausberg R."/>
            <person name="Galagan J."/>
            <person name="Birren B."/>
            <person name="Collins F.H."/>
        </authorList>
    </citation>
    <scope>NUCLEOTIDE SEQUENCE [LARGE SCALE GENOMIC DNA]</scope>
    <source>
        <strain evidence="8">JHB</strain>
    </source>
</reference>
<dbReference type="Proteomes" id="UP000002320">
    <property type="component" value="Unassembled WGS sequence"/>
</dbReference>
<protein>
    <recommendedName>
        <fullName evidence="2">protein S-acyltransferase</fullName>
        <ecNumber evidence="2">2.3.1.225</ecNumber>
    </recommendedName>
</protein>